<feature type="domain" description="CxC2-like cysteine cluster KDZ transposase-associated" evidence="1">
    <location>
        <begin position="83"/>
        <end position="187"/>
    </location>
</feature>
<sequence>MTQWCPLMQFFFDETLRHDGLGDALDEKKCPCCDAAYTRTSHRFRCGECGVFTQCLSCVRSRHSLSPLHRIRWNGTFWAPTTLQKIGCVYQLGHGGHPCLRPAPTVHEMVVMDTEAIHTISYRYCGCDRSDHANNLQQLLRNSWYPATTVDPQTCATFTSLETFRTLNVVGNINVHNFVGAMERQTDPCLVVKVPDRYKSFGLMSRQYSFLKRMKRAGRGHDPQLLHATKRG</sequence>
<evidence type="ECO:0000259" key="1">
    <source>
        <dbReference type="Pfam" id="PF18803"/>
    </source>
</evidence>
<proteinExistence type="predicted"/>
<dbReference type="Pfam" id="PF18803">
    <property type="entry name" value="CxC2"/>
    <property type="match status" value="1"/>
</dbReference>
<dbReference type="EMBL" id="JARKIB010000290">
    <property type="protein sequence ID" value="KAJ7716570.1"/>
    <property type="molecule type" value="Genomic_DNA"/>
</dbReference>
<gene>
    <name evidence="2" type="ORF">B0H16DRAFT_1338947</name>
</gene>
<organism evidence="2 3">
    <name type="scientific">Mycena metata</name>
    <dbReference type="NCBI Taxonomy" id="1033252"/>
    <lineage>
        <taxon>Eukaryota</taxon>
        <taxon>Fungi</taxon>
        <taxon>Dikarya</taxon>
        <taxon>Basidiomycota</taxon>
        <taxon>Agaricomycotina</taxon>
        <taxon>Agaricomycetes</taxon>
        <taxon>Agaricomycetidae</taxon>
        <taxon>Agaricales</taxon>
        <taxon>Marasmiineae</taxon>
        <taxon>Mycenaceae</taxon>
        <taxon>Mycena</taxon>
    </lineage>
</organism>
<evidence type="ECO:0000313" key="2">
    <source>
        <dbReference type="EMBL" id="KAJ7716570.1"/>
    </source>
</evidence>
<dbReference type="AlphaFoldDB" id="A0AAD7MHM8"/>
<comment type="caution">
    <text evidence="2">The sequence shown here is derived from an EMBL/GenBank/DDBJ whole genome shotgun (WGS) entry which is preliminary data.</text>
</comment>
<evidence type="ECO:0000313" key="3">
    <source>
        <dbReference type="Proteomes" id="UP001215598"/>
    </source>
</evidence>
<protein>
    <recommendedName>
        <fullName evidence="1">CxC2-like cysteine cluster KDZ transposase-associated domain-containing protein</fullName>
    </recommendedName>
</protein>
<dbReference type="InterPro" id="IPR041457">
    <property type="entry name" value="CxC2_KDZ-assoc"/>
</dbReference>
<reference evidence="2" key="1">
    <citation type="submission" date="2023-03" db="EMBL/GenBank/DDBJ databases">
        <title>Massive genome expansion in bonnet fungi (Mycena s.s.) driven by repeated elements and novel gene families across ecological guilds.</title>
        <authorList>
            <consortium name="Lawrence Berkeley National Laboratory"/>
            <person name="Harder C.B."/>
            <person name="Miyauchi S."/>
            <person name="Viragh M."/>
            <person name="Kuo A."/>
            <person name="Thoen E."/>
            <person name="Andreopoulos B."/>
            <person name="Lu D."/>
            <person name="Skrede I."/>
            <person name="Drula E."/>
            <person name="Henrissat B."/>
            <person name="Morin E."/>
            <person name="Kohler A."/>
            <person name="Barry K."/>
            <person name="LaButti K."/>
            <person name="Morin E."/>
            <person name="Salamov A."/>
            <person name="Lipzen A."/>
            <person name="Mereny Z."/>
            <person name="Hegedus B."/>
            <person name="Baldrian P."/>
            <person name="Stursova M."/>
            <person name="Weitz H."/>
            <person name="Taylor A."/>
            <person name="Grigoriev I.V."/>
            <person name="Nagy L.G."/>
            <person name="Martin F."/>
            <person name="Kauserud H."/>
        </authorList>
    </citation>
    <scope>NUCLEOTIDE SEQUENCE</scope>
    <source>
        <strain evidence="2">CBHHK182m</strain>
    </source>
</reference>
<keyword evidence="3" id="KW-1185">Reference proteome</keyword>
<name>A0AAD7MHM8_9AGAR</name>
<dbReference type="Proteomes" id="UP001215598">
    <property type="component" value="Unassembled WGS sequence"/>
</dbReference>
<accession>A0AAD7MHM8</accession>
<feature type="non-terminal residue" evidence="2">
    <location>
        <position position="232"/>
    </location>
</feature>